<evidence type="ECO:0000256" key="2">
    <source>
        <dbReference type="ARBA" id="ARBA00004906"/>
    </source>
</evidence>
<organism evidence="9 10">
    <name type="scientific">Astathelohania contejeani</name>
    <dbReference type="NCBI Taxonomy" id="164912"/>
    <lineage>
        <taxon>Eukaryota</taxon>
        <taxon>Fungi</taxon>
        <taxon>Fungi incertae sedis</taxon>
        <taxon>Microsporidia</taxon>
        <taxon>Astathelohaniidae</taxon>
        <taxon>Astathelohania</taxon>
    </lineage>
</organism>
<dbReference type="PANTHER" id="PTHR11254">
    <property type="entry name" value="HECT DOMAIN UBIQUITIN-PROTEIN LIGASE"/>
    <property type="match status" value="1"/>
</dbReference>
<proteinExistence type="predicted"/>
<comment type="pathway">
    <text evidence="2">Protein modification; protein ubiquitination.</text>
</comment>
<evidence type="ECO:0000256" key="6">
    <source>
        <dbReference type="PROSITE-ProRule" id="PRU00104"/>
    </source>
</evidence>
<feature type="transmembrane region" description="Helical" evidence="7">
    <location>
        <begin position="7"/>
        <end position="24"/>
    </location>
</feature>
<accession>A0ABQ7I1E2</accession>
<name>A0ABQ7I1E2_9MICR</name>
<keyword evidence="10" id="KW-1185">Reference proteome</keyword>
<dbReference type="Proteomes" id="UP001516464">
    <property type="component" value="Unassembled WGS sequence"/>
</dbReference>
<keyword evidence="7" id="KW-0812">Transmembrane</keyword>
<evidence type="ECO:0000256" key="7">
    <source>
        <dbReference type="SAM" id="Phobius"/>
    </source>
</evidence>
<dbReference type="InterPro" id="IPR050409">
    <property type="entry name" value="E3_ubiq-protein_ligase"/>
</dbReference>
<dbReference type="InterPro" id="IPR035983">
    <property type="entry name" value="Hect_E3_ubiquitin_ligase"/>
</dbReference>
<dbReference type="EMBL" id="SBIQ01000025">
    <property type="protein sequence ID" value="KAF7684182.1"/>
    <property type="molecule type" value="Genomic_DNA"/>
</dbReference>
<dbReference type="InterPro" id="IPR000569">
    <property type="entry name" value="HECT_dom"/>
</dbReference>
<evidence type="ECO:0000256" key="4">
    <source>
        <dbReference type="ARBA" id="ARBA00022679"/>
    </source>
</evidence>
<dbReference type="SUPFAM" id="SSF56204">
    <property type="entry name" value="Hect, E3 ligase catalytic domain"/>
    <property type="match status" value="1"/>
</dbReference>
<feature type="domain" description="HECT" evidence="8">
    <location>
        <begin position="589"/>
        <end position="899"/>
    </location>
</feature>
<gene>
    <name evidence="9" type="primary">hace1_0</name>
    <name evidence="9" type="ORF">TCON_0625</name>
</gene>
<evidence type="ECO:0000256" key="1">
    <source>
        <dbReference type="ARBA" id="ARBA00000885"/>
    </source>
</evidence>
<reference evidence="9 10" key="1">
    <citation type="submission" date="2019-01" db="EMBL/GenBank/DDBJ databases">
        <title>Genomes sequencing and comparative genomics of infectious freshwater microsporidia, Cucumispora dikerogammari and Thelohania contejeani.</title>
        <authorList>
            <person name="Cormier A."/>
            <person name="Giraud I."/>
            <person name="Wattier R."/>
            <person name="Teixeira M."/>
            <person name="Grandjean F."/>
            <person name="Rigaud T."/>
            <person name="Cordaux R."/>
        </authorList>
    </citation>
    <scope>NUCLEOTIDE SEQUENCE [LARGE SCALE GENOMIC DNA]</scope>
    <source>
        <strain evidence="9">T1</strain>
        <tissue evidence="9">Spores</tissue>
    </source>
</reference>
<comment type="caution">
    <text evidence="9">The sequence shown here is derived from an EMBL/GenBank/DDBJ whole genome shotgun (WGS) entry which is preliminary data.</text>
</comment>
<dbReference type="SMART" id="SM00119">
    <property type="entry name" value="HECTc"/>
    <property type="match status" value="1"/>
</dbReference>
<comment type="catalytic activity">
    <reaction evidence="1">
        <text>S-ubiquitinyl-[E2 ubiquitin-conjugating enzyme]-L-cysteine + [acceptor protein]-L-lysine = [E2 ubiquitin-conjugating enzyme]-L-cysteine + N(6)-ubiquitinyl-[acceptor protein]-L-lysine.</text>
        <dbReference type="EC" id="2.3.2.26"/>
    </reaction>
</comment>
<dbReference type="PROSITE" id="PS50237">
    <property type="entry name" value="HECT"/>
    <property type="match status" value="1"/>
</dbReference>
<dbReference type="Gene3D" id="3.90.1750.10">
    <property type="entry name" value="Hect, E3 ligase catalytic domains"/>
    <property type="match status" value="1"/>
</dbReference>
<dbReference type="EC" id="2.3.2.26" evidence="3"/>
<comment type="caution">
    <text evidence="6">Lacks conserved residue(s) required for the propagation of feature annotation.</text>
</comment>
<evidence type="ECO:0000256" key="3">
    <source>
        <dbReference type="ARBA" id="ARBA00012485"/>
    </source>
</evidence>
<evidence type="ECO:0000313" key="10">
    <source>
        <dbReference type="Proteomes" id="UP001516464"/>
    </source>
</evidence>
<keyword evidence="7" id="KW-1133">Transmembrane helix</keyword>
<protein>
    <recommendedName>
        <fullName evidence="3">HECT-type E3 ubiquitin transferase</fullName>
        <ecNumber evidence="3">2.3.2.26</ecNumber>
    </recommendedName>
</protein>
<dbReference type="Pfam" id="PF00632">
    <property type="entry name" value="HECT"/>
    <property type="match status" value="1"/>
</dbReference>
<keyword evidence="7" id="KW-0472">Membrane</keyword>
<keyword evidence="4" id="KW-0808">Transferase</keyword>
<evidence type="ECO:0000256" key="5">
    <source>
        <dbReference type="ARBA" id="ARBA00022786"/>
    </source>
</evidence>
<dbReference type="Gene3D" id="3.30.2410.10">
    <property type="entry name" value="Hect, E3 ligase catalytic domain"/>
    <property type="match status" value="1"/>
</dbReference>
<keyword evidence="5 6" id="KW-0833">Ubl conjugation pathway</keyword>
<evidence type="ECO:0000259" key="8">
    <source>
        <dbReference type="PROSITE" id="PS50237"/>
    </source>
</evidence>
<dbReference type="PANTHER" id="PTHR11254:SF440">
    <property type="entry name" value="E3 UBIQUITIN-PROTEIN LIGASE NEDD-4"/>
    <property type="match status" value="1"/>
</dbReference>
<dbReference type="Gene3D" id="3.30.2160.10">
    <property type="entry name" value="Hect, E3 ligase catalytic domain"/>
    <property type="match status" value="1"/>
</dbReference>
<sequence length="899" mass="106780">MKLCKNIIFMKIICILIITAIVYLKSNDVNKNIHKKTHAEYKKFSISNIIDLHFSICNKNTKTAFPVQIKSFSYIEKKLLNAFFDNLIDIAELLNHSTYFLMFSDENDILEMFAYKIPIIITKYKNTSVKSESLLPDKFEVDPILEEIIGIVYDDSINYSDTLYFNNIRTANERYLKIKAFVSWCSFYFYFSGTYSYPFSKNITEYLFIISQLKFDINEKVLILYEIGMMMKKVEITYQENKISQYKKVFPFSFIILKHSYLGNILITLSKYLANEFICHYELSNLMRFYLITKECKDELFYIYLECNDETGFFKNIIKKLYKFDITDSRILNIFESYYNESIFVNFFNQLILESINLSNIDDMMEIENKLLFIFRILTFKAIVCNRSIMLINTNNGVYQFLRSPSIDMINSHFGVNVLSYYNLDIYDEHKDVELKCLYKKLMKDVLLKNSAFMNDLMEKMFKERDKPSYKLTCYILVVLQLNVSFIDDNLFVNEDKKEWISLLLDNLDDKYLNINNINYENWLVELYNFHKIIRSKEECRIHIDETNIFIDSRNKIDNIVKDMISNVHELKNYTISYGNTFIFQKMSFKKWLLLLATEFMNSSNYLLKKSEEIEEIYEPCIFHNHSYNAKGRDDLIFLGRIIGLAISKESFLPITFNNIFYQILYKMEISIESLFSGYSKMKLEDVKSRCHNEKFYFVIECVGLELNDYCLFDYKLCPNGNKIRVTKENFEEYKSLYLEIIETAMVKAVSTIKMGIYDILDKKVFYSIGNLKILKAIISGNKDIDIKDWRNNTIHSGDFYEEEENTVKWFWEYVEDCQKTKNKLNELLMAITDSWNVPIGGFGTFVPKFRICVIASCSIFQVDKTYNILYLSRSESKELLFIELNYLISRSQRELYLV</sequence>
<evidence type="ECO:0000313" key="9">
    <source>
        <dbReference type="EMBL" id="KAF7684182.1"/>
    </source>
</evidence>